<proteinExistence type="predicted"/>
<dbReference type="InterPro" id="IPR006158">
    <property type="entry name" value="Cobalamin-bd"/>
</dbReference>
<dbReference type="Gene3D" id="3.40.50.280">
    <property type="entry name" value="Cobalamin-binding domain"/>
    <property type="match status" value="1"/>
</dbReference>
<organism evidence="2 3">
    <name type="scientific">Cereibacter changlensis JA139</name>
    <dbReference type="NCBI Taxonomy" id="1188249"/>
    <lineage>
        <taxon>Bacteria</taxon>
        <taxon>Pseudomonadati</taxon>
        <taxon>Pseudomonadota</taxon>
        <taxon>Alphaproteobacteria</taxon>
        <taxon>Rhodobacterales</taxon>
        <taxon>Paracoccaceae</taxon>
        <taxon>Cereibacter</taxon>
    </lineage>
</organism>
<name>A0A2T4JSZ2_9RHOB</name>
<evidence type="ECO:0000259" key="1">
    <source>
        <dbReference type="PROSITE" id="PS51332"/>
    </source>
</evidence>
<protein>
    <submittedName>
        <fullName evidence="2">Protein meaA</fullName>
    </submittedName>
</protein>
<gene>
    <name evidence="2" type="ORF">C5F48_14525</name>
</gene>
<dbReference type="GO" id="GO:0046872">
    <property type="term" value="F:metal ion binding"/>
    <property type="evidence" value="ECO:0007669"/>
    <property type="project" value="InterPro"/>
</dbReference>
<dbReference type="Proteomes" id="UP000241010">
    <property type="component" value="Unassembled WGS sequence"/>
</dbReference>
<sequence length="75" mass="8126">RSSRASHMSLVAEVLERMRREGIEAPLVIGGIIPEEDAARLRALGVAAVYTPKDFELNRIMLDIVGLVDPEVAAA</sequence>
<dbReference type="AlphaFoldDB" id="A0A2T4JSZ2"/>
<reference evidence="2 3" key="1">
    <citation type="submission" date="2018-03" db="EMBL/GenBank/DDBJ databases">
        <title>Cereibacter changlensis.</title>
        <authorList>
            <person name="Meyer T.E."/>
            <person name="Miller S."/>
            <person name="Lodha T."/>
            <person name="Gandham S."/>
            <person name="Chintalapati S."/>
            <person name="Chintalapati V.R."/>
        </authorList>
    </citation>
    <scope>NUCLEOTIDE SEQUENCE [LARGE SCALE GENOMIC DNA]</scope>
    <source>
        <strain evidence="2 3">JA139</strain>
    </source>
</reference>
<feature type="non-terminal residue" evidence="2">
    <location>
        <position position="1"/>
    </location>
</feature>
<evidence type="ECO:0000313" key="2">
    <source>
        <dbReference type="EMBL" id="PTE21025.1"/>
    </source>
</evidence>
<dbReference type="SUPFAM" id="SSF52242">
    <property type="entry name" value="Cobalamin (vitamin B12)-binding domain"/>
    <property type="match status" value="1"/>
</dbReference>
<dbReference type="InterPro" id="IPR036724">
    <property type="entry name" value="Cobalamin-bd_sf"/>
</dbReference>
<dbReference type="PROSITE" id="PS51332">
    <property type="entry name" value="B12_BINDING"/>
    <property type="match status" value="1"/>
</dbReference>
<evidence type="ECO:0000313" key="3">
    <source>
        <dbReference type="Proteomes" id="UP000241010"/>
    </source>
</evidence>
<dbReference type="GO" id="GO:0031419">
    <property type="term" value="F:cobalamin binding"/>
    <property type="evidence" value="ECO:0007669"/>
    <property type="project" value="InterPro"/>
</dbReference>
<accession>A0A2T4JSZ2</accession>
<dbReference type="EMBL" id="PZKG01000070">
    <property type="protein sequence ID" value="PTE21025.1"/>
    <property type="molecule type" value="Genomic_DNA"/>
</dbReference>
<keyword evidence="3" id="KW-1185">Reference proteome</keyword>
<dbReference type="RefSeq" id="WP_373454345.1">
    <property type="nucleotide sequence ID" value="NZ_PZKG01000070.1"/>
</dbReference>
<feature type="domain" description="B12-binding" evidence="1">
    <location>
        <begin position="1"/>
        <end position="71"/>
    </location>
</feature>
<comment type="caution">
    <text evidence="2">The sequence shown here is derived from an EMBL/GenBank/DDBJ whole genome shotgun (WGS) entry which is preliminary data.</text>
</comment>